<organism evidence="2 3">
    <name type="scientific">Sphingobacterium daejeonense</name>
    <dbReference type="NCBI Taxonomy" id="371142"/>
    <lineage>
        <taxon>Bacteria</taxon>
        <taxon>Pseudomonadati</taxon>
        <taxon>Bacteroidota</taxon>
        <taxon>Sphingobacteriia</taxon>
        <taxon>Sphingobacteriales</taxon>
        <taxon>Sphingobacteriaceae</taxon>
        <taxon>Sphingobacterium</taxon>
    </lineage>
</organism>
<keyword evidence="3" id="KW-1185">Reference proteome</keyword>
<gene>
    <name evidence="2" type="ORF">ACFQ2C_14495</name>
</gene>
<dbReference type="PROSITE" id="PS01124">
    <property type="entry name" value="HTH_ARAC_FAMILY_2"/>
    <property type="match status" value="1"/>
</dbReference>
<proteinExistence type="predicted"/>
<reference evidence="3" key="1">
    <citation type="journal article" date="2019" name="Int. J. Syst. Evol. Microbiol.">
        <title>The Global Catalogue of Microorganisms (GCM) 10K type strain sequencing project: providing services to taxonomists for standard genome sequencing and annotation.</title>
        <authorList>
            <consortium name="The Broad Institute Genomics Platform"/>
            <consortium name="The Broad Institute Genome Sequencing Center for Infectious Disease"/>
            <person name="Wu L."/>
            <person name="Ma J."/>
        </authorList>
    </citation>
    <scope>NUCLEOTIDE SEQUENCE [LARGE SCALE GENOMIC DNA]</scope>
    <source>
        <strain evidence="3">CCUG 52468</strain>
    </source>
</reference>
<dbReference type="EMBL" id="JBHTKY010000024">
    <property type="protein sequence ID" value="MFD1166816.1"/>
    <property type="molecule type" value="Genomic_DNA"/>
</dbReference>
<evidence type="ECO:0000313" key="3">
    <source>
        <dbReference type="Proteomes" id="UP001597205"/>
    </source>
</evidence>
<feature type="domain" description="HTH araC/xylS-type" evidence="1">
    <location>
        <begin position="38"/>
        <end position="117"/>
    </location>
</feature>
<dbReference type="Proteomes" id="UP001597205">
    <property type="component" value="Unassembled WGS sequence"/>
</dbReference>
<name>A0ABW3RPP1_9SPHI</name>
<sequence length="135" mass="15854">MDPFVKQIQGSNELEERVNAIEDLLMLNFKDRDLSLIARAIELTEENFGKIELTDLASYLGVKDRTLRDHFYEYIGCSPNEYYRILKMKQLSYQIKNSENLLLDSSLRNREVAKVNGNPSKHIRKEVPNFRLMEL</sequence>
<evidence type="ECO:0000313" key="2">
    <source>
        <dbReference type="EMBL" id="MFD1166816.1"/>
    </source>
</evidence>
<dbReference type="InterPro" id="IPR018060">
    <property type="entry name" value="HTH_AraC"/>
</dbReference>
<evidence type="ECO:0000259" key="1">
    <source>
        <dbReference type="PROSITE" id="PS01124"/>
    </source>
</evidence>
<accession>A0ABW3RPP1</accession>
<protein>
    <recommendedName>
        <fullName evidence="1">HTH araC/xylS-type domain-containing protein</fullName>
    </recommendedName>
</protein>
<dbReference type="Gene3D" id="1.10.10.60">
    <property type="entry name" value="Homeodomain-like"/>
    <property type="match status" value="1"/>
</dbReference>
<dbReference type="RefSeq" id="WP_380897757.1">
    <property type="nucleotide sequence ID" value="NZ_JBHTKY010000024.1"/>
</dbReference>
<comment type="caution">
    <text evidence="2">The sequence shown here is derived from an EMBL/GenBank/DDBJ whole genome shotgun (WGS) entry which is preliminary data.</text>
</comment>